<evidence type="ECO:0008006" key="4">
    <source>
        <dbReference type="Google" id="ProtNLM"/>
    </source>
</evidence>
<proteinExistence type="predicted"/>
<dbReference type="EMBL" id="BNDX01000014">
    <property type="protein sequence ID" value="GHI33411.1"/>
    <property type="molecule type" value="Genomic_DNA"/>
</dbReference>
<reference evidence="2" key="1">
    <citation type="submission" date="2024-05" db="EMBL/GenBank/DDBJ databases">
        <title>Whole genome shotgun sequence of Streptomyces daghestanicus NBRC 12762.</title>
        <authorList>
            <person name="Komaki H."/>
            <person name="Tamura T."/>
        </authorList>
    </citation>
    <scope>NUCLEOTIDE SEQUENCE</scope>
    <source>
        <strain evidence="2">NBRC 12762</strain>
    </source>
</reference>
<accession>A0ABQ3Q814</accession>
<evidence type="ECO:0000313" key="2">
    <source>
        <dbReference type="EMBL" id="GHI33411.1"/>
    </source>
</evidence>
<evidence type="ECO:0000256" key="1">
    <source>
        <dbReference type="SAM" id="MobiDB-lite"/>
    </source>
</evidence>
<evidence type="ECO:0000313" key="3">
    <source>
        <dbReference type="Proteomes" id="UP001052655"/>
    </source>
</evidence>
<name>A0ABQ3Q814_9ACTN</name>
<protein>
    <recommendedName>
        <fullName evidence="4">DAGKc domain-containing protein</fullName>
    </recommendedName>
</protein>
<keyword evidence="3" id="KW-1185">Reference proteome</keyword>
<sequence>MVLLRPDAARSADLSATVDALRHEDRDHATVVVEPGDDATRGAWRHLGSVLDKFVKSGVTTVRLVWAGAAAERPGRTAPARRISDDWGLAVVAPAGPVVVVPGGSLFAPTGPGGLGGWWRLEPGSDPRPLGLRHPLPVWEDAAALLASDAVERHVVVSVPAGVQIRRAEPLPGGAADIGAFIPVDRDRLTVVVGAPGHVRVTARGAGRTADPAAAPRPVRRAARPR</sequence>
<organism evidence="2 3">
    <name type="scientific">Streptomyces daghestanicus</name>
    <dbReference type="NCBI Taxonomy" id="66885"/>
    <lineage>
        <taxon>Bacteria</taxon>
        <taxon>Bacillati</taxon>
        <taxon>Actinomycetota</taxon>
        <taxon>Actinomycetes</taxon>
        <taxon>Kitasatosporales</taxon>
        <taxon>Streptomycetaceae</taxon>
        <taxon>Streptomyces</taxon>
    </lineage>
</organism>
<feature type="compositionally biased region" description="Low complexity" evidence="1">
    <location>
        <begin position="204"/>
        <end position="217"/>
    </location>
</feature>
<feature type="region of interest" description="Disordered" evidence="1">
    <location>
        <begin position="204"/>
        <end position="226"/>
    </location>
</feature>
<comment type="caution">
    <text evidence="2">The sequence shown here is derived from an EMBL/GenBank/DDBJ whole genome shotgun (WGS) entry which is preliminary data.</text>
</comment>
<dbReference type="Proteomes" id="UP001052655">
    <property type="component" value="Unassembled WGS sequence"/>
</dbReference>
<dbReference type="RefSeq" id="WP_226535785.1">
    <property type="nucleotide sequence ID" value="NZ_BNDX01000014.1"/>
</dbReference>
<gene>
    <name evidence="2" type="ORF">Sdagh_51410</name>
</gene>